<sequence length="321" mass="34436">MSLTSLERFVTDRLSQRVRASSAVLEYTARERGLETERLSRVLVLVHLPDAALTFHGMNGPDSSEAGRVFRTIRDGQRSLLDARGIPVPRWAVFAPTQYKRAERFAAQLGGRVSVRPARLRVGGRGAASAGADEFRSLWRRAVGAYETTKGGPVLVEEEVTGQRLHVFVVDGAVVAATRFRGDDPAAVHRLISRESSMTGEAVDVTDEVDPRVAELAVDALRAVPGLPYGGVDLVMPTADANDAGPPRAVVTHLDPAPAPVAHFPVHGPPRDVAGAILDHYVTSPRWRTARETSHRALAIHSAAAAEPLHTGSFAPIRAGS</sequence>
<dbReference type="SUPFAM" id="SSF56059">
    <property type="entry name" value="Glutathione synthetase ATP-binding domain-like"/>
    <property type="match status" value="1"/>
</dbReference>
<gene>
    <name evidence="3" type="ORF">F7O44_00155</name>
</gene>
<proteinExistence type="predicted"/>
<comment type="caution">
    <text evidence="3">The sequence shown here is derived from an EMBL/GenBank/DDBJ whole genome shotgun (WGS) entry which is preliminary data.</text>
</comment>
<protein>
    <recommendedName>
        <fullName evidence="2">ATP-grasp domain-containing protein</fullName>
    </recommendedName>
</protein>
<evidence type="ECO:0000256" key="1">
    <source>
        <dbReference type="PROSITE-ProRule" id="PRU00409"/>
    </source>
</evidence>
<feature type="domain" description="ATP-grasp" evidence="2">
    <location>
        <begin position="78"/>
        <end position="282"/>
    </location>
</feature>
<dbReference type="RefSeq" id="WP_162448193.1">
    <property type="nucleotide sequence ID" value="NZ_WLZY01000001.1"/>
</dbReference>
<reference evidence="3 4" key="1">
    <citation type="submission" date="2019-11" db="EMBL/GenBank/DDBJ databases">
        <authorList>
            <person name="Li X.-J."/>
            <person name="Feng X.-M."/>
        </authorList>
    </citation>
    <scope>NUCLEOTIDE SEQUENCE [LARGE SCALE GENOMIC DNA]</scope>
    <source>
        <strain evidence="3 4">XMNu-373</strain>
    </source>
</reference>
<name>A0A7K3LWT9_9ACTN</name>
<dbReference type="Gene3D" id="3.30.470.20">
    <property type="entry name" value="ATP-grasp fold, B domain"/>
    <property type="match status" value="1"/>
</dbReference>
<keyword evidence="1" id="KW-0067">ATP-binding</keyword>
<evidence type="ECO:0000313" key="3">
    <source>
        <dbReference type="EMBL" id="NDL55476.1"/>
    </source>
</evidence>
<accession>A0A7K3LWT9</accession>
<dbReference type="GO" id="GO:0005524">
    <property type="term" value="F:ATP binding"/>
    <property type="evidence" value="ECO:0007669"/>
    <property type="project" value="UniProtKB-UniRule"/>
</dbReference>
<evidence type="ECO:0000259" key="2">
    <source>
        <dbReference type="PROSITE" id="PS50975"/>
    </source>
</evidence>
<dbReference type="InterPro" id="IPR011761">
    <property type="entry name" value="ATP-grasp"/>
</dbReference>
<organism evidence="3 4">
    <name type="scientific">Phytoactinopolyspora mesophila</name>
    <dbReference type="NCBI Taxonomy" id="2650750"/>
    <lineage>
        <taxon>Bacteria</taxon>
        <taxon>Bacillati</taxon>
        <taxon>Actinomycetota</taxon>
        <taxon>Actinomycetes</taxon>
        <taxon>Jiangellales</taxon>
        <taxon>Jiangellaceae</taxon>
        <taxon>Phytoactinopolyspora</taxon>
    </lineage>
</organism>
<dbReference type="GO" id="GO:0046872">
    <property type="term" value="F:metal ion binding"/>
    <property type="evidence" value="ECO:0007669"/>
    <property type="project" value="InterPro"/>
</dbReference>
<keyword evidence="1" id="KW-0547">Nucleotide-binding</keyword>
<dbReference type="EMBL" id="WLZY01000001">
    <property type="protein sequence ID" value="NDL55476.1"/>
    <property type="molecule type" value="Genomic_DNA"/>
</dbReference>
<keyword evidence="4" id="KW-1185">Reference proteome</keyword>
<dbReference type="Proteomes" id="UP000460435">
    <property type="component" value="Unassembled WGS sequence"/>
</dbReference>
<dbReference type="PROSITE" id="PS50975">
    <property type="entry name" value="ATP_GRASP"/>
    <property type="match status" value="1"/>
</dbReference>
<dbReference type="AlphaFoldDB" id="A0A7K3LWT9"/>
<evidence type="ECO:0000313" key="4">
    <source>
        <dbReference type="Proteomes" id="UP000460435"/>
    </source>
</evidence>